<evidence type="ECO:0000256" key="4">
    <source>
        <dbReference type="ARBA" id="ARBA00022763"/>
    </source>
</evidence>
<dbReference type="SUPFAM" id="SSF46767">
    <property type="entry name" value="Methylated DNA-protein cysteine methyltransferase, C-terminal domain"/>
    <property type="match status" value="1"/>
</dbReference>
<protein>
    <submittedName>
        <fullName evidence="9">Methylated-DNA--[protein]-cysteine S-methyltransferase</fullName>
    </submittedName>
</protein>
<dbReference type="InterPro" id="IPR036631">
    <property type="entry name" value="MGMT_N_sf"/>
</dbReference>
<evidence type="ECO:0000259" key="8">
    <source>
        <dbReference type="Pfam" id="PF02870"/>
    </source>
</evidence>
<dbReference type="InterPro" id="IPR036388">
    <property type="entry name" value="WH-like_DNA-bd_sf"/>
</dbReference>
<dbReference type="InterPro" id="IPR001497">
    <property type="entry name" value="MethylDNA_cys_MeTrfase_AS"/>
</dbReference>
<feature type="domain" description="Methylated-DNA-[protein]-cysteine S-methyltransferase DNA binding" evidence="7">
    <location>
        <begin position="81"/>
        <end position="158"/>
    </location>
</feature>
<evidence type="ECO:0000259" key="7">
    <source>
        <dbReference type="Pfam" id="PF01035"/>
    </source>
</evidence>
<dbReference type="PROSITE" id="PS00374">
    <property type="entry name" value="MGMT"/>
    <property type="match status" value="1"/>
</dbReference>
<organism evidence="9 10">
    <name type="scientific">Modicisalibacter zincidurans</name>
    <dbReference type="NCBI Taxonomy" id="1178777"/>
    <lineage>
        <taxon>Bacteria</taxon>
        <taxon>Pseudomonadati</taxon>
        <taxon>Pseudomonadota</taxon>
        <taxon>Gammaproteobacteria</taxon>
        <taxon>Oceanospirillales</taxon>
        <taxon>Halomonadaceae</taxon>
        <taxon>Modicisalibacter</taxon>
    </lineage>
</organism>
<dbReference type="SUPFAM" id="SSF53155">
    <property type="entry name" value="Methylated DNA-protein cysteine methyltransferase domain"/>
    <property type="match status" value="1"/>
</dbReference>
<evidence type="ECO:0000256" key="2">
    <source>
        <dbReference type="ARBA" id="ARBA00022603"/>
    </source>
</evidence>
<reference evidence="10" key="1">
    <citation type="journal article" date="2019" name="Int. J. Syst. Evol. Microbiol.">
        <title>The Global Catalogue of Microorganisms (GCM) 10K type strain sequencing project: providing services to taxonomists for standard genome sequencing and annotation.</title>
        <authorList>
            <consortium name="The Broad Institute Genomics Platform"/>
            <consortium name="The Broad Institute Genome Sequencing Center for Infectious Disease"/>
            <person name="Wu L."/>
            <person name="Ma J."/>
        </authorList>
    </citation>
    <scope>NUCLEOTIDE SEQUENCE [LARGE SCALE GENOMIC DNA]</scope>
    <source>
        <strain evidence="10">JCM 18472</strain>
    </source>
</reference>
<proteinExistence type="predicted"/>
<dbReference type="InterPro" id="IPR036217">
    <property type="entry name" value="MethylDNA_cys_MeTrfase_DNAb"/>
</dbReference>
<keyword evidence="5" id="KW-0234">DNA repair</keyword>
<accession>A0ABP9R6J3</accession>
<sequence>MRFTTFESPVGMLTLAGDEAGLRHLYFAVDGSGDASPGDAVTAGWQRDDEGLSQARDEVLAYLAGRRRSFNMDIAPEGSQAQREVWAALMRIPYGTTRTYGELAQRLGEERAVITVSSAIAANPLPILVPCHRVVAANRLGSYPGGEALKRQLLAMEADESTGVISAS</sequence>
<dbReference type="PANTHER" id="PTHR10815">
    <property type="entry name" value="METHYLATED-DNA--PROTEIN-CYSTEINE METHYLTRANSFERASE"/>
    <property type="match status" value="1"/>
</dbReference>
<dbReference type="Pfam" id="PF02870">
    <property type="entry name" value="Methyltransf_1N"/>
    <property type="match status" value="1"/>
</dbReference>
<dbReference type="InterPro" id="IPR008332">
    <property type="entry name" value="MethylG_MeTrfase_N"/>
</dbReference>
<evidence type="ECO:0000313" key="10">
    <source>
        <dbReference type="Proteomes" id="UP001500074"/>
    </source>
</evidence>
<comment type="catalytic activity">
    <reaction evidence="6">
        <text>a 6-O-methyl-2'-deoxyguanosine in DNA + L-cysteinyl-[protein] = S-methyl-L-cysteinyl-[protein] + a 2'-deoxyguanosine in DNA</text>
        <dbReference type="Rhea" id="RHEA:24000"/>
        <dbReference type="Rhea" id="RHEA-COMP:10131"/>
        <dbReference type="Rhea" id="RHEA-COMP:10132"/>
        <dbReference type="Rhea" id="RHEA-COMP:11367"/>
        <dbReference type="Rhea" id="RHEA-COMP:11368"/>
        <dbReference type="ChEBI" id="CHEBI:29950"/>
        <dbReference type="ChEBI" id="CHEBI:82612"/>
        <dbReference type="ChEBI" id="CHEBI:85445"/>
        <dbReference type="ChEBI" id="CHEBI:85448"/>
        <dbReference type="EC" id="2.1.1.63"/>
    </reaction>
</comment>
<dbReference type="NCBIfam" id="TIGR00589">
    <property type="entry name" value="ogt"/>
    <property type="match status" value="1"/>
</dbReference>
<dbReference type="RefSeq" id="WP_031382354.1">
    <property type="nucleotide sequence ID" value="NZ_BAABKI010000010.1"/>
</dbReference>
<comment type="caution">
    <text evidence="9">The sequence shown here is derived from an EMBL/GenBank/DDBJ whole genome shotgun (WGS) entry which is preliminary data.</text>
</comment>
<comment type="catalytic activity">
    <reaction evidence="1">
        <text>a 4-O-methyl-thymidine in DNA + L-cysteinyl-[protein] = a thymidine in DNA + S-methyl-L-cysteinyl-[protein]</text>
        <dbReference type="Rhea" id="RHEA:53428"/>
        <dbReference type="Rhea" id="RHEA-COMP:10131"/>
        <dbReference type="Rhea" id="RHEA-COMP:10132"/>
        <dbReference type="Rhea" id="RHEA-COMP:13555"/>
        <dbReference type="Rhea" id="RHEA-COMP:13556"/>
        <dbReference type="ChEBI" id="CHEBI:29950"/>
        <dbReference type="ChEBI" id="CHEBI:82612"/>
        <dbReference type="ChEBI" id="CHEBI:137386"/>
        <dbReference type="ChEBI" id="CHEBI:137387"/>
        <dbReference type="EC" id="2.1.1.63"/>
    </reaction>
</comment>
<keyword evidence="2" id="KW-0489">Methyltransferase</keyword>
<evidence type="ECO:0000256" key="3">
    <source>
        <dbReference type="ARBA" id="ARBA00022679"/>
    </source>
</evidence>
<dbReference type="Gene3D" id="1.10.10.10">
    <property type="entry name" value="Winged helix-like DNA-binding domain superfamily/Winged helix DNA-binding domain"/>
    <property type="match status" value="1"/>
</dbReference>
<keyword evidence="4" id="KW-0227">DNA damage</keyword>
<keyword evidence="3" id="KW-0808">Transferase</keyword>
<feature type="domain" description="Methylguanine DNA methyltransferase ribonuclease-like" evidence="8">
    <location>
        <begin position="1"/>
        <end position="74"/>
    </location>
</feature>
<evidence type="ECO:0000256" key="1">
    <source>
        <dbReference type="ARBA" id="ARBA00001286"/>
    </source>
</evidence>
<keyword evidence="10" id="KW-1185">Reference proteome</keyword>
<evidence type="ECO:0000313" key="9">
    <source>
        <dbReference type="EMBL" id="GAA5172139.1"/>
    </source>
</evidence>
<dbReference type="InterPro" id="IPR014048">
    <property type="entry name" value="MethylDNA_cys_MeTrfase_DNA-bd"/>
</dbReference>
<dbReference type="EMBL" id="BAABKI010000010">
    <property type="protein sequence ID" value="GAA5172139.1"/>
    <property type="molecule type" value="Genomic_DNA"/>
</dbReference>
<dbReference type="Gene3D" id="3.30.160.70">
    <property type="entry name" value="Methylated DNA-protein cysteine methyltransferase domain"/>
    <property type="match status" value="1"/>
</dbReference>
<dbReference type="CDD" id="cd06445">
    <property type="entry name" value="ATase"/>
    <property type="match status" value="1"/>
</dbReference>
<dbReference type="Pfam" id="PF01035">
    <property type="entry name" value="DNA_binding_1"/>
    <property type="match status" value="1"/>
</dbReference>
<evidence type="ECO:0000256" key="5">
    <source>
        <dbReference type="ARBA" id="ARBA00023204"/>
    </source>
</evidence>
<gene>
    <name evidence="9" type="ORF">GCM10023342_08110</name>
</gene>
<dbReference type="PANTHER" id="PTHR10815:SF13">
    <property type="entry name" value="METHYLATED-DNA--PROTEIN-CYSTEINE METHYLTRANSFERASE"/>
    <property type="match status" value="1"/>
</dbReference>
<dbReference type="Proteomes" id="UP001500074">
    <property type="component" value="Unassembled WGS sequence"/>
</dbReference>
<name>A0ABP9R6J3_9GAMM</name>
<evidence type="ECO:0000256" key="6">
    <source>
        <dbReference type="ARBA" id="ARBA00049348"/>
    </source>
</evidence>